<name>A0A6L9EDA1_9FLAO</name>
<dbReference type="Proteomes" id="UP000475249">
    <property type="component" value="Unassembled WGS sequence"/>
</dbReference>
<dbReference type="Pfam" id="PF14129">
    <property type="entry name" value="DUF4296"/>
    <property type="match status" value="1"/>
</dbReference>
<feature type="domain" description="DUF4296" evidence="2">
    <location>
        <begin position="24"/>
        <end position="106"/>
    </location>
</feature>
<evidence type="ECO:0000313" key="3">
    <source>
        <dbReference type="EMBL" id="NAS12710.1"/>
    </source>
</evidence>
<organism evidence="3 4">
    <name type="scientific">Poritiphilus flavus</name>
    <dbReference type="NCBI Taxonomy" id="2697053"/>
    <lineage>
        <taxon>Bacteria</taxon>
        <taxon>Pseudomonadati</taxon>
        <taxon>Bacteroidota</taxon>
        <taxon>Flavobacteriia</taxon>
        <taxon>Flavobacteriales</taxon>
        <taxon>Flavobacteriaceae</taxon>
        <taxon>Poritiphilus</taxon>
    </lineage>
</organism>
<comment type="caution">
    <text evidence="3">The sequence shown here is derived from an EMBL/GenBank/DDBJ whole genome shotgun (WGS) entry which is preliminary data.</text>
</comment>
<dbReference type="AlphaFoldDB" id="A0A6L9EDA1"/>
<dbReference type="InterPro" id="IPR025381">
    <property type="entry name" value="DUF4296"/>
</dbReference>
<dbReference type="RefSeq" id="WP_161435738.1">
    <property type="nucleotide sequence ID" value="NZ_WXYO01000005.1"/>
</dbReference>
<gene>
    <name evidence="3" type="ORF">GTQ38_11895</name>
</gene>
<feature type="compositionally biased region" description="Basic and acidic residues" evidence="1">
    <location>
        <begin position="106"/>
        <end position="128"/>
    </location>
</feature>
<proteinExistence type="predicted"/>
<evidence type="ECO:0000256" key="1">
    <source>
        <dbReference type="SAM" id="MobiDB-lite"/>
    </source>
</evidence>
<feature type="region of interest" description="Disordered" evidence="1">
    <location>
        <begin position="106"/>
        <end position="135"/>
    </location>
</feature>
<reference evidence="3 4" key="1">
    <citation type="submission" date="2020-01" db="EMBL/GenBank/DDBJ databases">
        <title>Bacteria diversity of Porities sp.</title>
        <authorList>
            <person name="Wang G."/>
        </authorList>
    </citation>
    <scope>NUCLEOTIDE SEQUENCE [LARGE SCALE GENOMIC DNA]</scope>
    <source>
        <strain evidence="3 4">R33</strain>
    </source>
</reference>
<protein>
    <submittedName>
        <fullName evidence="3">DUF4296 domain-containing protein</fullName>
    </submittedName>
</protein>
<dbReference type="EMBL" id="WXYO01000005">
    <property type="protein sequence ID" value="NAS12710.1"/>
    <property type="molecule type" value="Genomic_DNA"/>
</dbReference>
<keyword evidence="4" id="KW-1185">Reference proteome</keyword>
<evidence type="ECO:0000313" key="4">
    <source>
        <dbReference type="Proteomes" id="UP000475249"/>
    </source>
</evidence>
<sequence length="135" mass="15532">MKSVCKVLLVLLLFACGEKVVEPPENLIPKEKMIAIIYDLAIINAGKSIDVNILDKNGVDPMQYVYDKYEIDSLQLAESNVYYISLPQEYESIYLDVEARLEKEREKMQAKKDKTRDSIKEANEDARIQTKKNTN</sequence>
<accession>A0A6L9EDA1</accession>
<evidence type="ECO:0000259" key="2">
    <source>
        <dbReference type="Pfam" id="PF14129"/>
    </source>
</evidence>